<keyword evidence="2" id="KW-0812">Transmembrane</keyword>
<keyword evidence="2" id="KW-1133">Transmembrane helix</keyword>
<sequence>MWRESGTLRGTANEQRAENERGHILVGRSEWHRVPLVSGTDPTRTNPQRPLGRQREALAMLGLVWAIVGSPLLSLASFGLSWWAVCGCQGCGLWLSRAALWRYDMTGMDARVRVYIPGTEYVLSQSPCYAAAISNPPTPPAPAPPPIVDDAETTAMALNLAPVRLENVQRKGNRRRVRAWGPGRDNYASRLWPDTTRPS</sequence>
<keyword evidence="2" id="KW-0472">Membrane</keyword>
<name>A0A9P9EWE5_9HYPO</name>
<gene>
    <name evidence="3" type="ORF">EDB81DRAFT_759823</name>
</gene>
<reference evidence="3" key="1">
    <citation type="journal article" date="2021" name="Nat. Commun.">
        <title>Genetic determinants of endophytism in the Arabidopsis root mycobiome.</title>
        <authorList>
            <person name="Mesny F."/>
            <person name="Miyauchi S."/>
            <person name="Thiergart T."/>
            <person name="Pickel B."/>
            <person name="Atanasova L."/>
            <person name="Karlsson M."/>
            <person name="Huettel B."/>
            <person name="Barry K.W."/>
            <person name="Haridas S."/>
            <person name="Chen C."/>
            <person name="Bauer D."/>
            <person name="Andreopoulos W."/>
            <person name="Pangilinan J."/>
            <person name="LaButti K."/>
            <person name="Riley R."/>
            <person name="Lipzen A."/>
            <person name="Clum A."/>
            <person name="Drula E."/>
            <person name="Henrissat B."/>
            <person name="Kohler A."/>
            <person name="Grigoriev I.V."/>
            <person name="Martin F.M."/>
            <person name="Hacquard S."/>
        </authorList>
    </citation>
    <scope>NUCLEOTIDE SEQUENCE</scope>
    <source>
        <strain evidence="3">MPI-CAGE-AT-0147</strain>
    </source>
</reference>
<dbReference type="AlphaFoldDB" id="A0A9P9EWE5"/>
<proteinExistence type="predicted"/>
<evidence type="ECO:0000313" key="4">
    <source>
        <dbReference type="Proteomes" id="UP000738349"/>
    </source>
</evidence>
<keyword evidence="4" id="KW-1185">Reference proteome</keyword>
<evidence type="ECO:0000256" key="2">
    <source>
        <dbReference type="SAM" id="Phobius"/>
    </source>
</evidence>
<dbReference type="EMBL" id="JAGMUV010000008">
    <property type="protein sequence ID" value="KAH7146590.1"/>
    <property type="molecule type" value="Genomic_DNA"/>
</dbReference>
<evidence type="ECO:0000256" key="1">
    <source>
        <dbReference type="SAM" id="MobiDB-lite"/>
    </source>
</evidence>
<feature type="transmembrane region" description="Helical" evidence="2">
    <location>
        <begin position="57"/>
        <end position="76"/>
    </location>
</feature>
<comment type="caution">
    <text evidence="3">The sequence shown here is derived from an EMBL/GenBank/DDBJ whole genome shotgun (WGS) entry which is preliminary data.</text>
</comment>
<feature type="region of interest" description="Disordered" evidence="1">
    <location>
        <begin position="172"/>
        <end position="199"/>
    </location>
</feature>
<dbReference type="Proteomes" id="UP000738349">
    <property type="component" value="Unassembled WGS sequence"/>
</dbReference>
<organism evidence="3 4">
    <name type="scientific">Dactylonectria macrodidyma</name>
    <dbReference type="NCBI Taxonomy" id="307937"/>
    <lineage>
        <taxon>Eukaryota</taxon>
        <taxon>Fungi</taxon>
        <taxon>Dikarya</taxon>
        <taxon>Ascomycota</taxon>
        <taxon>Pezizomycotina</taxon>
        <taxon>Sordariomycetes</taxon>
        <taxon>Hypocreomycetidae</taxon>
        <taxon>Hypocreales</taxon>
        <taxon>Nectriaceae</taxon>
        <taxon>Dactylonectria</taxon>
    </lineage>
</organism>
<evidence type="ECO:0000313" key="3">
    <source>
        <dbReference type="EMBL" id="KAH7146590.1"/>
    </source>
</evidence>
<protein>
    <submittedName>
        <fullName evidence="3">Uncharacterized protein</fullName>
    </submittedName>
</protein>
<accession>A0A9P9EWE5</accession>